<sequence>MAAACEMMVEENDIELSLGLSLGGCFRKSEGIRQKSVVSCAINGRSGENEVDLRSSVSLISAAPVFGENKEVEIGGEVMDPQKKCGGFREEEEIQIEGEVLNMQRKRKIQALRRQEARQKRDEKQQKKRIVRGGRNGSYLNGNVPMRTDSMDEKMLSEAQEYQSRVQDQDSVENETNRSEQICKKAKVTDEEDQHDVNQTSKQCQRPNASSAFVPVVPMQQYPFPHLQYVPFANGFAIPYSVPYWTAPPPASAAVGDEKNVFQPAACGAFRPFQAKNSIANQKSSGSSNSEQNGTKSIGLKQVQSSLCSSGSLGSCSSGISDYPSTSHQGNGSSDTRSNSSRLTSEQPQLHTTIVNNAQGQTEHSASSSHGIEEPEQNAEKLVASSPFQTNPEKTEGKSISINKPITPPRSPNQPPRPLKVAKAEANKPPKPPQHQPIKTQSLAHMPCVTTTGNGPNGKTITGFLYRYNKTEVSILCVCHGSFFTPAEFVKHAGGTEVLHPLKHIVVVPSPF</sequence>
<accession>A0A9Q0GY00</accession>
<evidence type="ECO:0000256" key="5">
    <source>
        <dbReference type="SAM" id="MobiDB-lite"/>
    </source>
</evidence>
<feature type="compositionally biased region" description="Pro residues" evidence="5">
    <location>
        <begin position="406"/>
        <end position="418"/>
    </location>
</feature>
<evidence type="ECO:0000313" key="8">
    <source>
        <dbReference type="EMBL" id="KAJ4955933.1"/>
    </source>
</evidence>
<dbReference type="EMBL" id="JAMYWD010000011">
    <property type="protein sequence ID" value="KAJ4955933.1"/>
    <property type="molecule type" value="Genomic_DNA"/>
</dbReference>
<dbReference type="InterPro" id="IPR012463">
    <property type="entry name" value="Ninja_motif"/>
</dbReference>
<proteinExistence type="inferred from homology"/>
<evidence type="ECO:0000313" key="9">
    <source>
        <dbReference type="Proteomes" id="UP001141806"/>
    </source>
</evidence>
<feature type="region of interest" description="Disordered" evidence="5">
    <location>
        <begin position="359"/>
        <end position="439"/>
    </location>
</feature>
<dbReference type="Proteomes" id="UP001141806">
    <property type="component" value="Unassembled WGS sequence"/>
</dbReference>
<dbReference type="AlphaFoldDB" id="A0A9Q0GY00"/>
<comment type="subcellular location">
    <subcellularLocation>
        <location evidence="1 4">Nucleus</location>
    </subcellularLocation>
</comment>
<feature type="domain" description="Ethylene-responsive binding factor-associated repression" evidence="6">
    <location>
        <begin position="10"/>
        <end position="29"/>
    </location>
</feature>
<keyword evidence="3 4" id="KW-0539">Nucleus</keyword>
<dbReference type="PANTHER" id="PTHR31413:SF15">
    <property type="entry name" value="NINJA-FAMILY PROTEIN"/>
    <property type="match status" value="1"/>
</dbReference>
<feature type="compositionally biased region" description="Polar residues" evidence="5">
    <location>
        <begin position="386"/>
        <end position="404"/>
    </location>
</feature>
<feature type="compositionally biased region" description="Polar residues" evidence="5">
    <location>
        <begin position="359"/>
        <end position="370"/>
    </location>
</feature>
<dbReference type="GO" id="GO:0005634">
    <property type="term" value="C:nucleus"/>
    <property type="evidence" value="ECO:0007669"/>
    <property type="project" value="UniProtKB-SubCell"/>
</dbReference>
<evidence type="ECO:0000256" key="3">
    <source>
        <dbReference type="ARBA" id="ARBA00023242"/>
    </source>
</evidence>
<feature type="region of interest" description="Disordered" evidence="5">
    <location>
        <begin position="320"/>
        <end position="347"/>
    </location>
</feature>
<evidence type="ECO:0000256" key="4">
    <source>
        <dbReference type="RuleBase" id="RU369029"/>
    </source>
</evidence>
<dbReference type="GO" id="GO:0045892">
    <property type="term" value="P:negative regulation of DNA-templated transcription"/>
    <property type="evidence" value="ECO:0007669"/>
    <property type="project" value="TreeGrafter"/>
</dbReference>
<name>A0A9Q0GY00_9MAGN</name>
<comment type="function">
    <text evidence="4">Acts as a negative regulator of abscisic acid (ABA) response.</text>
</comment>
<comment type="caution">
    <text evidence="8">The sequence shown here is derived from an EMBL/GenBank/DDBJ whole genome shotgun (WGS) entry which is preliminary data.</text>
</comment>
<dbReference type="InterPro" id="IPR032308">
    <property type="entry name" value="TDBD"/>
</dbReference>
<feature type="region of interest" description="Disordered" evidence="5">
    <location>
        <begin position="114"/>
        <end position="148"/>
    </location>
</feature>
<feature type="region of interest" description="Disordered" evidence="5">
    <location>
        <begin position="187"/>
        <end position="206"/>
    </location>
</feature>
<feature type="compositionally biased region" description="Polar residues" evidence="5">
    <location>
        <begin position="323"/>
        <end position="347"/>
    </location>
</feature>
<dbReference type="PANTHER" id="PTHR31413">
    <property type="entry name" value="AFP HOMOLOG 2"/>
    <property type="match status" value="1"/>
</dbReference>
<keyword evidence="9" id="KW-1185">Reference proteome</keyword>
<evidence type="ECO:0000259" key="7">
    <source>
        <dbReference type="Pfam" id="PF16135"/>
    </source>
</evidence>
<dbReference type="OrthoDB" id="667358at2759"/>
<feature type="region of interest" description="Disordered" evidence="5">
    <location>
        <begin position="163"/>
        <end position="182"/>
    </location>
</feature>
<dbReference type="InterPro" id="IPR031307">
    <property type="entry name" value="Ninja_fam"/>
</dbReference>
<dbReference type="Pfam" id="PF07897">
    <property type="entry name" value="EAR"/>
    <property type="match status" value="1"/>
</dbReference>
<reference evidence="8" key="1">
    <citation type="journal article" date="2023" name="Plant J.">
        <title>The genome of the king protea, Protea cynaroides.</title>
        <authorList>
            <person name="Chang J."/>
            <person name="Duong T.A."/>
            <person name="Schoeman C."/>
            <person name="Ma X."/>
            <person name="Roodt D."/>
            <person name="Barker N."/>
            <person name="Li Z."/>
            <person name="Van de Peer Y."/>
            <person name="Mizrachi E."/>
        </authorList>
    </citation>
    <scope>NUCLEOTIDE SEQUENCE</scope>
    <source>
        <tissue evidence="8">Young leaves</tissue>
    </source>
</reference>
<evidence type="ECO:0000256" key="2">
    <source>
        <dbReference type="ARBA" id="ARBA00006081"/>
    </source>
</evidence>
<dbReference type="Pfam" id="PF16135">
    <property type="entry name" value="TDBD"/>
    <property type="match status" value="1"/>
</dbReference>
<evidence type="ECO:0000259" key="6">
    <source>
        <dbReference type="Pfam" id="PF07897"/>
    </source>
</evidence>
<feature type="compositionally biased region" description="Basic and acidic residues" evidence="5">
    <location>
        <begin position="114"/>
        <end position="125"/>
    </location>
</feature>
<evidence type="ECO:0000256" key="1">
    <source>
        <dbReference type="ARBA" id="ARBA00004123"/>
    </source>
</evidence>
<feature type="domain" description="Tify" evidence="7">
    <location>
        <begin position="472"/>
        <end position="506"/>
    </location>
</feature>
<gene>
    <name evidence="8" type="ORF">NE237_012716</name>
</gene>
<organism evidence="8 9">
    <name type="scientific">Protea cynaroides</name>
    <dbReference type="NCBI Taxonomy" id="273540"/>
    <lineage>
        <taxon>Eukaryota</taxon>
        <taxon>Viridiplantae</taxon>
        <taxon>Streptophyta</taxon>
        <taxon>Embryophyta</taxon>
        <taxon>Tracheophyta</taxon>
        <taxon>Spermatophyta</taxon>
        <taxon>Magnoliopsida</taxon>
        <taxon>Proteales</taxon>
        <taxon>Proteaceae</taxon>
        <taxon>Protea</taxon>
    </lineage>
</organism>
<feature type="compositionally biased region" description="Polar residues" evidence="5">
    <location>
        <begin position="197"/>
        <end position="206"/>
    </location>
</feature>
<protein>
    <recommendedName>
        <fullName evidence="4">Ninja-family protein</fullName>
    </recommendedName>
    <alternativeName>
        <fullName evidence="4">ABI-binding protein</fullName>
    </alternativeName>
</protein>
<comment type="similarity">
    <text evidence="2 4">Belongs to the Ninja family.</text>
</comment>
<dbReference type="GO" id="GO:0007165">
    <property type="term" value="P:signal transduction"/>
    <property type="evidence" value="ECO:0007669"/>
    <property type="project" value="InterPro"/>
</dbReference>